<dbReference type="Pfam" id="PF03732">
    <property type="entry name" value="Retrotrans_gag"/>
    <property type="match status" value="1"/>
</dbReference>
<accession>A0ABQ8I3R4</accession>
<comment type="caution">
    <text evidence="3">The sequence shown here is derived from an EMBL/GenBank/DDBJ whole genome shotgun (WGS) entry which is preliminary data.</text>
</comment>
<organism evidence="3 4">
    <name type="scientific">Xanthoceras sorbifolium</name>
    <dbReference type="NCBI Taxonomy" id="99658"/>
    <lineage>
        <taxon>Eukaryota</taxon>
        <taxon>Viridiplantae</taxon>
        <taxon>Streptophyta</taxon>
        <taxon>Embryophyta</taxon>
        <taxon>Tracheophyta</taxon>
        <taxon>Spermatophyta</taxon>
        <taxon>Magnoliopsida</taxon>
        <taxon>eudicotyledons</taxon>
        <taxon>Gunneridae</taxon>
        <taxon>Pentapetalae</taxon>
        <taxon>rosids</taxon>
        <taxon>malvids</taxon>
        <taxon>Sapindales</taxon>
        <taxon>Sapindaceae</taxon>
        <taxon>Xanthoceroideae</taxon>
        <taxon>Xanthoceras</taxon>
    </lineage>
</organism>
<dbReference type="Proteomes" id="UP000827721">
    <property type="component" value="Unassembled WGS sequence"/>
</dbReference>
<gene>
    <name evidence="3" type="ORF">JRO89_XS05G0249400</name>
</gene>
<protein>
    <recommendedName>
        <fullName evidence="2">Retrotransposon gag domain-containing protein</fullName>
    </recommendedName>
</protein>
<evidence type="ECO:0000313" key="3">
    <source>
        <dbReference type="EMBL" id="KAH7571079.1"/>
    </source>
</evidence>
<evidence type="ECO:0000313" key="4">
    <source>
        <dbReference type="Proteomes" id="UP000827721"/>
    </source>
</evidence>
<dbReference type="EMBL" id="JAFEMO010000005">
    <property type="protein sequence ID" value="KAH7571079.1"/>
    <property type="molecule type" value="Genomic_DNA"/>
</dbReference>
<reference evidence="3 4" key="1">
    <citation type="submission" date="2021-02" db="EMBL/GenBank/DDBJ databases">
        <title>Plant Genome Project.</title>
        <authorList>
            <person name="Zhang R.-G."/>
        </authorList>
    </citation>
    <scope>NUCLEOTIDE SEQUENCE [LARGE SCALE GENOMIC DNA]</scope>
    <source>
        <tissue evidence="3">Leaves</tissue>
    </source>
</reference>
<evidence type="ECO:0000256" key="1">
    <source>
        <dbReference type="SAM" id="MobiDB-lite"/>
    </source>
</evidence>
<feature type="compositionally biased region" description="Basic and acidic residues" evidence="1">
    <location>
        <begin position="13"/>
        <end position="25"/>
    </location>
</feature>
<evidence type="ECO:0000259" key="2">
    <source>
        <dbReference type="Pfam" id="PF03732"/>
    </source>
</evidence>
<keyword evidence="4" id="KW-1185">Reference proteome</keyword>
<name>A0ABQ8I3R4_9ROSI</name>
<proteinExistence type="predicted"/>
<feature type="domain" description="Retrotransposon gag" evidence="2">
    <location>
        <begin position="79"/>
        <end position="141"/>
    </location>
</feature>
<sequence>MAQTLEAVVQRLDNMDERRNREELRRPRKGRGVLRREDDEIYNDQEGEDEVLMGDGRDRGRGQRVIHEREVSEERKVRFVKMKLKGPACAWWSSVEEQLRRTHQPSIIKWEEMKGRLKTQYLPVNYEQIIYDDMLQLRQGGKISKPSQPVDISKGGPVIDWKEKSKAFSEGPQCFKCKGFDHFAVVCPTRDNDSEMNVISGEVAEPLGLRQEIHPTPYRISWINDTVQSQSSTAILLNFHWEKGTQMKSGVMLSL</sequence>
<dbReference type="PANTHER" id="PTHR35046:SF26">
    <property type="entry name" value="RNA-DIRECTED DNA POLYMERASE"/>
    <property type="match status" value="1"/>
</dbReference>
<dbReference type="PANTHER" id="PTHR35046">
    <property type="entry name" value="ZINC KNUCKLE (CCHC-TYPE) FAMILY PROTEIN"/>
    <property type="match status" value="1"/>
</dbReference>
<feature type="region of interest" description="Disordered" evidence="1">
    <location>
        <begin position="1"/>
        <end position="30"/>
    </location>
</feature>
<dbReference type="InterPro" id="IPR005162">
    <property type="entry name" value="Retrotrans_gag_dom"/>
</dbReference>